<dbReference type="Proteomes" id="UP000008144">
    <property type="component" value="Chromosome 4"/>
</dbReference>
<dbReference type="HOGENOM" id="CLU_2195977_0_0_1"/>
<feature type="compositionally biased region" description="Polar residues" evidence="1">
    <location>
        <begin position="78"/>
        <end position="98"/>
    </location>
</feature>
<evidence type="ECO:0000256" key="1">
    <source>
        <dbReference type="SAM" id="MobiDB-lite"/>
    </source>
</evidence>
<dbReference type="Ensembl" id="ENSCINT00000031196.1">
    <property type="protein sequence ID" value="ENSCINP00000030642.1"/>
    <property type="gene ID" value="ENSCING00000022394.1"/>
</dbReference>
<proteinExistence type="predicted"/>
<feature type="region of interest" description="Disordered" evidence="1">
    <location>
        <begin position="78"/>
        <end position="108"/>
    </location>
</feature>
<evidence type="ECO:0000313" key="3">
    <source>
        <dbReference type="Proteomes" id="UP000008144"/>
    </source>
</evidence>
<reference evidence="2" key="4">
    <citation type="submission" date="2025-09" db="UniProtKB">
        <authorList>
            <consortium name="Ensembl"/>
        </authorList>
    </citation>
    <scope>IDENTIFICATION</scope>
</reference>
<accession>H2XLW0</accession>
<dbReference type="InParanoid" id="H2XLW0"/>
<organism evidence="2 3">
    <name type="scientific">Ciona intestinalis</name>
    <name type="common">Transparent sea squirt</name>
    <name type="synonym">Ascidia intestinalis</name>
    <dbReference type="NCBI Taxonomy" id="7719"/>
    <lineage>
        <taxon>Eukaryota</taxon>
        <taxon>Metazoa</taxon>
        <taxon>Chordata</taxon>
        <taxon>Tunicata</taxon>
        <taxon>Ascidiacea</taxon>
        <taxon>Phlebobranchia</taxon>
        <taxon>Cionidae</taxon>
        <taxon>Ciona</taxon>
    </lineage>
</organism>
<sequence>MKPNIVWETLSSVQGDTSFTDANFSTTPTLNQPTEQLDIDFQMALSLQNETSTHVDGNLSVEEQDRQLASKIQRQFDQESLQYPRSSAPPTDNPTPANQPKGEKCVIL</sequence>
<reference evidence="2" key="2">
    <citation type="journal article" date="2008" name="Genome Biol.">
        <title>Improved genome assembly and evidence-based global gene model set for the chordate Ciona intestinalis: new insight into intron and operon populations.</title>
        <authorList>
            <person name="Satou Y."/>
            <person name="Mineta K."/>
            <person name="Ogasawara M."/>
            <person name="Sasakura Y."/>
            <person name="Shoguchi E."/>
            <person name="Ueno K."/>
            <person name="Yamada L."/>
            <person name="Matsumoto J."/>
            <person name="Wasserscheid J."/>
            <person name="Dewar K."/>
            <person name="Wiley G.B."/>
            <person name="Macmil S.L."/>
            <person name="Roe B.A."/>
            <person name="Zeller R.W."/>
            <person name="Hastings K.E."/>
            <person name="Lemaire P."/>
            <person name="Lindquist E."/>
            <person name="Endo T."/>
            <person name="Hotta K."/>
            <person name="Inaba K."/>
        </authorList>
    </citation>
    <scope>NUCLEOTIDE SEQUENCE [LARGE SCALE GENOMIC DNA]</scope>
    <source>
        <strain evidence="2">wild type</strain>
    </source>
</reference>
<reference evidence="2" key="3">
    <citation type="submission" date="2025-08" db="UniProtKB">
        <authorList>
            <consortium name="Ensembl"/>
        </authorList>
    </citation>
    <scope>IDENTIFICATION</scope>
</reference>
<protein>
    <submittedName>
        <fullName evidence="2">Uncharacterized protein</fullName>
    </submittedName>
</protein>
<evidence type="ECO:0000313" key="2">
    <source>
        <dbReference type="Ensembl" id="ENSCINP00000030642.1"/>
    </source>
</evidence>
<keyword evidence="3" id="KW-1185">Reference proteome</keyword>
<dbReference type="EMBL" id="EAAA01001871">
    <property type="status" value="NOT_ANNOTATED_CDS"/>
    <property type="molecule type" value="Genomic_DNA"/>
</dbReference>
<name>H2XLW0_CIOIN</name>
<reference evidence="3" key="1">
    <citation type="journal article" date="2002" name="Science">
        <title>The draft genome of Ciona intestinalis: insights into chordate and vertebrate origins.</title>
        <authorList>
            <person name="Dehal P."/>
            <person name="Satou Y."/>
            <person name="Campbell R.K."/>
            <person name="Chapman J."/>
            <person name="Degnan B."/>
            <person name="De Tomaso A."/>
            <person name="Davidson B."/>
            <person name="Di Gregorio A."/>
            <person name="Gelpke M."/>
            <person name="Goodstein D.M."/>
            <person name="Harafuji N."/>
            <person name="Hastings K.E."/>
            <person name="Ho I."/>
            <person name="Hotta K."/>
            <person name="Huang W."/>
            <person name="Kawashima T."/>
            <person name="Lemaire P."/>
            <person name="Martinez D."/>
            <person name="Meinertzhagen I.A."/>
            <person name="Necula S."/>
            <person name="Nonaka M."/>
            <person name="Putnam N."/>
            <person name="Rash S."/>
            <person name="Saiga H."/>
            <person name="Satake M."/>
            <person name="Terry A."/>
            <person name="Yamada L."/>
            <person name="Wang H.G."/>
            <person name="Awazu S."/>
            <person name="Azumi K."/>
            <person name="Boore J."/>
            <person name="Branno M."/>
            <person name="Chin-Bow S."/>
            <person name="DeSantis R."/>
            <person name="Doyle S."/>
            <person name="Francino P."/>
            <person name="Keys D.N."/>
            <person name="Haga S."/>
            <person name="Hayashi H."/>
            <person name="Hino K."/>
            <person name="Imai K.S."/>
            <person name="Inaba K."/>
            <person name="Kano S."/>
            <person name="Kobayashi K."/>
            <person name="Kobayashi M."/>
            <person name="Lee B.I."/>
            <person name="Makabe K.W."/>
            <person name="Manohar C."/>
            <person name="Matassi G."/>
            <person name="Medina M."/>
            <person name="Mochizuki Y."/>
            <person name="Mount S."/>
            <person name="Morishita T."/>
            <person name="Miura S."/>
            <person name="Nakayama A."/>
            <person name="Nishizaka S."/>
            <person name="Nomoto H."/>
            <person name="Ohta F."/>
            <person name="Oishi K."/>
            <person name="Rigoutsos I."/>
            <person name="Sano M."/>
            <person name="Sasaki A."/>
            <person name="Sasakura Y."/>
            <person name="Shoguchi E."/>
            <person name="Shin-i T."/>
            <person name="Spagnuolo A."/>
            <person name="Stainier D."/>
            <person name="Suzuki M.M."/>
            <person name="Tassy O."/>
            <person name="Takatori N."/>
            <person name="Tokuoka M."/>
            <person name="Yagi K."/>
            <person name="Yoshizaki F."/>
            <person name="Wada S."/>
            <person name="Zhang C."/>
            <person name="Hyatt P.D."/>
            <person name="Larimer F."/>
            <person name="Detter C."/>
            <person name="Doggett N."/>
            <person name="Glavina T."/>
            <person name="Hawkins T."/>
            <person name="Richardson P."/>
            <person name="Lucas S."/>
            <person name="Kohara Y."/>
            <person name="Levine M."/>
            <person name="Satoh N."/>
            <person name="Rokhsar D.S."/>
        </authorList>
    </citation>
    <scope>NUCLEOTIDE SEQUENCE [LARGE SCALE GENOMIC DNA]</scope>
</reference>
<dbReference type="AlphaFoldDB" id="H2XLW0"/>